<evidence type="ECO:0000256" key="6">
    <source>
        <dbReference type="ARBA" id="ARBA00022989"/>
    </source>
</evidence>
<keyword evidence="13" id="KW-1185">Reference proteome</keyword>
<dbReference type="InterPro" id="IPR018108">
    <property type="entry name" value="MCP_transmembrane"/>
</dbReference>
<reference evidence="11" key="1">
    <citation type="submission" date="2021-02" db="EMBL/GenBank/DDBJ databases">
        <authorList>
            <person name="Nowell W R."/>
        </authorList>
    </citation>
    <scope>NUCLEOTIDE SEQUENCE</scope>
</reference>
<evidence type="ECO:0000256" key="2">
    <source>
        <dbReference type="ARBA" id="ARBA00006375"/>
    </source>
</evidence>
<dbReference type="PANTHER" id="PTHR10780">
    <property type="entry name" value="MITOCHONDRIAL CARRIER HOMOLOG"/>
    <property type="match status" value="1"/>
</dbReference>
<evidence type="ECO:0000256" key="4">
    <source>
        <dbReference type="ARBA" id="ARBA00022737"/>
    </source>
</evidence>
<dbReference type="Proteomes" id="UP000681722">
    <property type="component" value="Unassembled WGS sequence"/>
</dbReference>
<dbReference type="Gene3D" id="1.50.40.10">
    <property type="entry name" value="Mitochondrial carrier domain"/>
    <property type="match status" value="1"/>
</dbReference>
<dbReference type="PROSITE" id="PS50920">
    <property type="entry name" value="SOLCAR"/>
    <property type="match status" value="1"/>
</dbReference>
<accession>A0A813NRW7</accession>
<keyword evidence="5" id="KW-1000">Mitochondrion outer membrane</keyword>
<name>A0A813NRW7_9BILA</name>
<comment type="subcellular location">
    <subcellularLocation>
        <location evidence="1">Mitochondrion outer membrane</location>
        <topology evidence="1">Multi-pass membrane protein</topology>
    </subcellularLocation>
</comment>
<evidence type="ECO:0000256" key="9">
    <source>
        <dbReference type="PROSITE-ProRule" id="PRU00282"/>
    </source>
</evidence>
<evidence type="ECO:0000313" key="13">
    <source>
        <dbReference type="Proteomes" id="UP000663829"/>
    </source>
</evidence>
<gene>
    <name evidence="11" type="ORF">GPM918_LOCUS306</name>
    <name evidence="12" type="ORF">SRO942_LOCUS307</name>
</gene>
<proteinExistence type="inferred from homology"/>
<dbReference type="OrthoDB" id="10253709at2759"/>
<dbReference type="AlphaFoldDB" id="A0A813NRW7"/>
<dbReference type="PANTHER" id="PTHR10780:SF18">
    <property type="entry name" value="LD43650P"/>
    <property type="match status" value="1"/>
</dbReference>
<dbReference type="Pfam" id="PF00153">
    <property type="entry name" value="Mito_carr"/>
    <property type="match status" value="2"/>
</dbReference>
<evidence type="ECO:0000256" key="1">
    <source>
        <dbReference type="ARBA" id="ARBA00004374"/>
    </source>
</evidence>
<dbReference type="GO" id="GO:0005741">
    <property type="term" value="C:mitochondrial outer membrane"/>
    <property type="evidence" value="ECO:0007669"/>
    <property type="project" value="UniProtKB-SubCell"/>
</dbReference>
<keyword evidence="4" id="KW-0677">Repeat</keyword>
<keyword evidence="6" id="KW-1133">Transmembrane helix</keyword>
<keyword evidence="8 9" id="KW-0472">Membrane</keyword>
<evidence type="ECO:0000256" key="8">
    <source>
        <dbReference type="ARBA" id="ARBA00023136"/>
    </source>
</evidence>
<dbReference type="InterPro" id="IPR023395">
    <property type="entry name" value="MCP_dom_sf"/>
</dbReference>
<evidence type="ECO:0000256" key="10">
    <source>
        <dbReference type="RuleBase" id="RU000488"/>
    </source>
</evidence>
<dbReference type="SUPFAM" id="SSF103506">
    <property type="entry name" value="Mitochondrial carrier"/>
    <property type="match status" value="1"/>
</dbReference>
<comment type="similarity">
    <text evidence="2 10">Belongs to the mitochondrial carrier (TC 2.A.29) family.</text>
</comment>
<organism evidence="11 13">
    <name type="scientific">Didymodactylos carnosus</name>
    <dbReference type="NCBI Taxonomy" id="1234261"/>
    <lineage>
        <taxon>Eukaryota</taxon>
        <taxon>Metazoa</taxon>
        <taxon>Spiralia</taxon>
        <taxon>Gnathifera</taxon>
        <taxon>Rotifera</taxon>
        <taxon>Eurotatoria</taxon>
        <taxon>Bdelloidea</taxon>
        <taxon>Philodinida</taxon>
        <taxon>Philodinidae</taxon>
        <taxon>Didymodactylos</taxon>
    </lineage>
</organism>
<evidence type="ECO:0000313" key="11">
    <source>
        <dbReference type="EMBL" id="CAF0741719.1"/>
    </source>
</evidence>
<keyword evidence="10" id="KW-0813">Transport</keyword>
<evidence type="ECO:0000256" key="3">
    <source>
        <dbReference type="ARBA" id="ARBA00022692"/>
    </source>
</evidence>
<dbReference type="EMBL" id="CAJNOQ010000021">
    <property type="protein sequence ID" value="CAF0741719.1"/>
    <property type="molecule type" value="Genomic_DNA"/>
</dbReference>
<dbReference type="Proteomes" id="UP000663829">
    <property type="component" value="Unassembled WGS sequence"/>
</dbReference>
<evidence type="ECO:0000313" key="12">
    <source>
        <dbReference type="EMBL" id="CAF3520092.1"/>
    </source>
</evidence>
<evidence type="ECO:0000256" key="5">
    <source>
        <dbReference type="ARBA" id="ARBA00022787"/>
    </source>
</evidence>
<sequence length="296" mass="33750">MSYSQSPSSSRDKTTTTNTQYPIFAIVKAATFQQVLGHPMAYVRILMQMGYEPLTCYKAKNLFGKEVIYYPNVFRYLRFIYNIDGITGLYRGFGCSLMAKVVYWYTTTKVDEGSTLAYKIGFLADFETLREVRCQSWGILISHPLQVMAIRCMAQFIRKEQVYSSINIFQNAVEIYQRQGIGGFFVGLMPRCLLEVSIIVIANFLIHLLKTQIHAPQEMAPLFEYLTAFVVQSLTYQLSIVTTVTMVNRSGLAIGLPSISPVGGFSHWQDVYKYLRKHDQLKRGSSLINRPVINSE</sequence>
<feature type="repeat" description="Solcar" evidence="9">
    <location>
        <begin position="17"/>
        <end position="117"/>
    </location>
</feature>
<evidence type="ECO:0000256" key="7">
    <source>
        <dbReference type="ARBA" id="ARBA00023128"/>
    </source>
</evidence>
<keyword evidence="7" id="KW-0496">Mitochondrion</keyword>
<dbReference type="EMBL" id="CAJOBC010000021">
    <property type="protein sequence ID" value="CAF3520092.1"/>
    <property type="molecule type" value="Genomic_DNA"/>
</dbReference>
<keyword evidence="3 9" id="KW-0812">Transmembrane</keyword>
<protein>
    <submittedName>
        <fullName evidence="11">Uncharacterized protein</fullName>
    </submittedName>
</protein>
<comment type="caution">
    <text evidence="11">The sequence shown here is derived from an EMBL/GenBank/DDBJ whole genome shotgun (WGS) entry which is preliminary data.</text>
</comment>